<dbReference type="SUPFAM" id="SSF88659">
    <property type="entry name" value="Sigma3 and sigma4 domains of RNA polymerase sigma factors"/>
    <property type="match status" value="1"/>
</dbReference>
<keyword evidence="4" id="KW-0238">DNA-binding</keyword>
<dbReference type="Pfam" id="PF04542">
    <property type="entry name" value="Sigma70_r2"/>
    <property type="match status" value="1"/>
</dbReference>
<dbReference type="GO" id="GO:0016987">
    <property type="term" value="F:sigma factor activity"/>
    <property type="evidence" value="ECO:0007669"/>
    <property type="project" value="UniProtKB-KW"/>
</dbReference>
<dbReference type="InterPro" id="IPR013325">
    <property type="entry name" value="RNA_pol_sigma_r2"/>
</dbReference>
<dbReference type="GO" id="GO:0006352">
    <property type="term" value="P:DNA-templated transcription initiation"/>
    <property type="evidence" value="ECO:0007669"/>
    <property type="project" value="InterPro"/>
</dbReference>
<dbReference type="GO" id="GO:0003677">
    <property type="term" value="F:DNA binding"/>
    <property type="evidence" value="ECO:0007669"/>
    <property type="project" value="UniProtKB-KW"/>
</dbReference>
<evidence type="ECO:0000256" key="2">
    <source>
        <dbReference type="ARBA" id="ARBA00023015"/>
    </source>
</evidence>
<comment type="caution">
    <text evidence="8">The sequence shown here is derived from an EMBL/GenBank/DDBJ whole genome shotgun (WGS) entry which is preliminary data.</text>
</comment>
<evidence type="ECO:0000259" key="6">
    <source>
        <dbReference type="Pfam" id="PF04542"/>
    </source>
</evidence>
<dbReference type="InterPro" id="IPR039425">
    <property type="entry name" value="RNA_pol_sigma-70-like"/>
</dbReference>
<dbReference type="InterPro" id="IPR036388">
    <property type="entry name" value="WH-like_DNA-bd_sf"/>
</dbReference>
<keyword evidence="5" id="KW-0804">Transcription</keyword>
<evidence type="ECO:0000256" key="4">
    <source>
        <dbReference type="ARBA" id="ARBA00023125"/>
    </source>
</evidence>
<dbReference type="PANTHER" id="PTHR43133">
    <property type="entry name" value="RNA POLYMERASE ECF-TYPE SIGMA FACTO"/>
    <property type="match status" value="1"/>
</dbReference>
<dbReference type="AlphaFoldDB" id="A0A8J3K8K5"/>
<dbReference type="Proteomes" id="UP000619293">
    <property type="component" value="Unassembled WGS sequence"/>
</dbReference>
<dbReference type="EMBL" id="BONG01000102">
    <property type="protein sequence ID" value="GIF94538.1"/>
    <property type="molecule type" value="Genomic_DNA"/>
</dbReference>
<organism evidence="8 9">
    <name type="scientific">Catellatospora chokoriensis</name>
    <dbReference type="NCBI Taxonomy" id="310353"/>
    <lineage>
        <taxon>Bacteria</taxon>
        <taxon>Bacillati</taxon>
        <taxon>Actinomycetota</taxon>
        <taxon>Actinomycetes</taxon>
        <taxon>Micromonosporales</taxon>
        <taxon>Micromonosporaceae</taxon>
        <taxon>Catellatospora</taxon>
    </lineage>
</organism>
<dbReference type="PANTHER" id="PTHR43133:SF50">
    <property type="entry name" value="ECF RNA POLYMERASE SIGMA FACTOR SIGM"/>
    <property type="match status" value="1"/>
</dbReference>
<name>A0A8J3K8K5_9ACTN</name>
<dbReference type="InterPro" id="IPR013324">
    <property type="entry name" value="RNA_pol_sigma_r3/r4-like"/>
</dbReference>
<keyword evidence="9" id="KW-1185">Reference proteome</keyword>
<dbReference type="Gene3D" id="1.10.10.10">
    <property type="entry name" value="Winged helix-like DNA-binding domain superfamily/Winged helix DNA-binding domain"/>
    <property type="match status" value="1"/>
</dbReference>
<comment type="similarity">
    <text evidence="1">Belongs to the sigma-70 factor family. ECF subfamily.</text>
</comment>
<protein>
    <submittedName>
        <fullName evidence="8">RNA polymerase sigma24 factor</fullName>
    </submittedName>
</protein>
<evidence type="ECO:0000256" key="1">
    <source>
        <dbReference type="ARBA" id="ARBA00010641"/>
    </source>
</evidence>
<gene>
    <name evidence="8" type="primary">rpoE_19</name>
    <name evidence="8" type="ORF">Cch02nite_79820</name>
</gene>
<evidence type="ECO:0000259" key="7">
    <source>
        <dbReference type="Pfam" id="PF04545"/>
    </source>
</evidence>
<dbReference type="InterPro" id="IPR014284">
    <property type="entry name" value="RNA_pol_sigma-70_dom"/>
</dbReference>
<keyword evidence="2" id="KW-0805">Transcription regulation</keyword>
<dbReference type="Pfam" id="PF04545">
    <property type="entry name" value="Sigma70_r4"/>
    <property type="match status" value="1"/>
</dbReference>
<dbReference type="CDD" id="cd06171">
    <property type="entry name" value="Sigma70_r4"/>
    <property type="match status" value="1"/>
</dbReference>
<reference evidence="8 9" key="1">
    <citation type="submission" date="2021-01" db="EMBL/GenBank/DDBJ databases">
        <title>Whole genome shotgun sequence of Catellatospora chokoriensis NBRC 107358.</title>
        <authorList>
            <person name="Komaki H."/>
            <person name="Tamura T."/>
        </authorList>
    </citation>
    <scope>NUCLEOTIDE SEQUENCE [LARGE SCALE GENOMIC DNA]</scope>
    <source>
        <strain evidence="8 9">NBRC 107358</strain>
    </source>
</reference>
<dbReference type="InterPro" id="IPR007627">
    <property type="entry name" value="RNA_pol_sigma70_r2"/>
</dbReference>
<feature type="domain" description="RNA polymerase sigma-70 region 4" evidence="7">
    <location>
        <begin position="112"/>
        <end position="161"/>
    </location>
</feature>
<accession>A0A8J3K8K5</accession>
<dbReference type="InterPro" id="IPR007630">
    <property type="entry name" value="RNA_pol_sigma70_r4"/>
</dbReference>
<feature type="domain" description="RNA polymerase sigma-70 region 2" evidence="6">
    <location>
        <begin position="19"/>
        <end position="79"/>
    </location>
</feature>
<dbReference type="SUPFAM" id="SSF88946">
    <property type="entry name" value="Sigma2 domain of RNA polymerase sigma factors"/>
    <property type="match status" value="1"/>
</dbReference>
<dbReference type="Gene3D" id="1.10.1740.10">
    <property type="match status" value="1"/>
</dbReference>
<sequence>MTKPDEEEFEAFVVARMDRWRGTAYLLCRNWHDADDLVAVTIGKLYRHWRKVSRADNPDGYAHRVLTRSWIDHGKRPWRREQSVDEFDEQRLRVPAADSPDAVVDRDGLARLLDSLGPRQRAVLVLRFYLDYSVEETARALGISEGTVKSQSARGLHALRHLVVPVGSRA</sequence>
<evidence type="ECO:0000256" key="5">
    <source>
        <dbReference type="ARBA" id="ARBA00023163"/>
    </source>
</evidence>
<dbReference type="RefSeq" id="WP_191844474.1">
    <property type="nucleotide sequence ID" value="NZ_BAAALB010000061.1"/>
</dbReference>
<evidence type="ECO:0000256" key="3">
    <source>
        <dbReference type="ARBA" id="ARBA00023082"/>
    </source>
</evidence>
<keyword evidence="3" id="KW-0731">Sigma factor</keyword>
<evidence type="ECO:0000313" key="8">
    <source>
        <dbReference type="EMBL" id="GIF94538.1"/>
    </source>
</evidence>
<dbReference type="NCBIfam" id="TIGR02937">
    <property type="entry name" value="sigma70-ECF"/>
    <property type="match status" value="1"/>
</dbReference>
<evidence type="ECO:0000313" key="9">
    <source>
        <dbReference type="Proteomes" id="UP000619293"/>
    </source>
</evidence>
<proteinExistence type="inferred from homology"/>